<organism evidence="2">
    <name type="scientific">Arundo donax</name>
    <name type="common">Giant reed</name>
    <name type="synonym">Donax arundinaceus</name>
    <dbReference type="NCBI Taxonomy" id="35708"/>
    <lineage>
        <taxon>Eukaryota</taxon>
        <taxon>Viridiplantae</taxon>
        <taxon>Streptophyta</taxon>
        <taxon>Embryophyta</taxon>
        <taxon>Tracheophyta</taxon>
        <taxon>Spermatophyta</taxon>
        <taxon>Magnoliopsida</taxon>
        <taxon>Liliopsida</taxon>
        <taxon>Poales</taxon>
        <taxon>Poaceae</taxon>
        <taxon>PACMAD clade</taxon>
        <taxon>Arundinoideae</taxon>
        <taxon>Arundineae</taxon>
        <taxon>Arundo</taxon>
    </lineage>
</organism>
<feature type="compositionally biased region" description="Gly residues" evidence="1">
    <location>
        <begin position="113"/>
        <end position="123"/>
    </location>
</feature>
<dbReference type="EMBL" id="GBRH01268185">
    <property type="protein sequence ID" value="JAD29710.1"/>
    <property type="molecule type" value="Transcribed_RNA"/>
</dbReference>
<feature type="region of interest" description="Disordered" evidence="1">
    <location>
        <begin position="101"/>
        <end position="123"/>
    </location>
</feature>
<reference evidence="2" key="2">
    <citation type="journal article" date="2015" name="Data Brief">
        <title>Shoot transcriptome of the giant reed, Arundo donax.</title>
        <authorList>
            <person name="Barrero R.A."/>
            <person name="Guerrero F.D."/>
            <person name="Moolhuijzen P."/>
            <person name="Goolsby J.A."/>
            <person name="Tidwell J."/>
            <person name="Bellgard S.E."/>
            <person name="Bellgard M.I."/>
        </authorList>
    </citation>
    <scope>NUCLEOTIDE SEQUENCE</scope>
    <source>
        <tissue evidence="2">Shoot tissue taken approximately 20 cm above the soil surface</tissue>
    </source>
</reference>
<evidence type="ECO:0000313" key="2">
    <source>
        <dbReference type="EMBL" id="JAD29710.1"/>
    </source>
</evidence>
<accession>A0A0A8YZ09</accession>
<evidence type="ECO:0000256" key="1">
    <source>
        <dbReference type="SAM" id="MobiDB-lite"/>
    </source>
</evidence>
<reference evidence="2" key="1">
    <citation type="submission" date="2014-09" db="EMBL/GenBank/DDBJ databases">
        <authorList>
            <person name="Magalhaes I.L.F."/>
            <person name="Oliveira U."/>
            <person name="Santos F.R."/>
            <person name="Vidigal T.H.D.A."/>
            <person name="Brescovit A.D."/>
            <person name="Santos A.J."/>
        </authorList>
    </citation>
    <scope>NUCLEOTIDE SEQUENCE</scope>
    <source>
        <tissue evidence="2">Shoot tissue taken approximately 20 cm above the soil surface</tissue>
    </source>
</reference>
<name>A0A0A8YZ09_ARUDO</name>
<sequence length="123" mass="12987">MVAWQITCQGQHRGELSAKSILDFGQTINLRGRSMRAAAACCPPTAKDASPLCCPVEQEEEAVLEQGDDATDEGEVGVLFLAQDLLLQVLDFEAARNSVGDADVRSGSAGRRSAGGGRTGRRP</sequence>
<proteinExistence type="predicted"/>
<dbReference type="AlphaFoldDB" id="A0A0A8YZ09"/>
<protein>
    <submittedName>
        <fullName evidence="2">Uncharacterized protein</fullName>
    </submittedName>
</protein>